<dbReference type="GO" id="GO:0016705">
    <property type="term" value="F:oxidoreductase activity, acting on paired donors, with incorporation or reduction of molecular oxygen"/>
    <property type="evidence" value="ECO:0007669"/>
    <property type="project" value="InterPro"/>
</dbReference>
<dbReference type="PANTHER" id="PTHR24286:SF228">
    <property type="entry name" value="C-22 STEROL DESATURASE ERG5"/>
    <property type="match status" value="1"/>
</dbReference>
<organism evidence="7 8">
    <name type="scientific">Antrodiella citrinella</name>
    <dbReference type="NCBI Taxonomy" id="2447956"/>
    <lineage>
        <taxon>Eukaryota</taxon>
        <taxon>Fungi</taxon>
        <taxon>Dikarya</taxon>
        <taxon>Basidiomycota</taxon>
        <taxon>Agaricomycotina</taxon>
        <taxon>Agaricomycetes</taxon>
        <taxon>Polyporales</taxon>
        <taxon>Steccherinaceae</taxon>
        <taxon>Antrodiella</taxon>
    </lineage>
</organism>
<keyword evidence="6" id="KW-0349">Heme</keyword>
<dbReference type="EMBL" id="SGPM01000091">
    <property type="protein sequence ID" value="THH30180.1"/>
    <property type="molecule type" value="Genomic_DNA"/>
</dbReference>
<dbReference type="Pfam" id="PF00067">
    <property type="entry name" value="p450"/>
    <property type="match status" value="1"/>
</dbReference>
<dbReference type="FunFam" id="1.10.630.10:FF:000021">
    <property type="entry name" value="Cytochrome P450 61"/>
    <property type="match status" value="1"/>
</dbReference>
<evidence type="ECO:0000256" key="2">
    <source>
        <dbReference type="ARBA" id="ARBA00010617"/>
    </source>
</evidence>
<dbReference type="GO" id="GO:0005506">
    <property type="term" value="F:iron ion binding"/>
    <property type="evidence" value="ECO:0007669"/>
    <property type="project" value="InterPro"/>
</dbReference>
<reference evidence="7 8" key="1">
    <citation type="submission" date="2019-02" db="EMBL/GenBank/DDBJ databases">
        <title>Genome sequencing of the rare red list fungi Antrodiella citrinella (Flaviporus citrinellus).</title>
        <authorList>
            <person name="Buettner E."/>
            <person name="Kellner H."/>
        </authorList>
    </citation>
    <scope>NUCLEOTIDE SEQUENCE [LARGE SCALE GENOMIC DNA]</scope>
    <source>
        <strain evidence="7 8">DSM 108506</strain>
    </source>
</reference>
<dbReference type="AlphaFoldDB" id="A0A4S4N372"/>
<dbReference type="InterPro" id="IPR017972">
    <property type="entry name" value="Cyt_P450_CS"/>
</dbReference>
<dbReference type="GO" id="GO:0016125">
    <property type="term" value="P:sterol metabolic process"/>
    <property type="evidence" value="ECO:0007669"/>
    <property type="project" value="TreeGrafter"/>
</dbReference>
<dbReference type="InterPro" id="IPR036396">
    <property type="entry name" value="Cyt_P450_sf"/>
</dbReference>
<comment type="cofactor">
    <cofactor evidence="1 6">
        <name>heme</name>
        <dbReference type="ChEBI" id="CHEBI:30413"/>
    </cofactor>
</comment>
<dbReference type="PRINTS" id="PR00463">
    <property type="entry name" value="EP450I"/>
</dbReference>
<comment type="similarity">
    <text evidence="2">Belongs to the cytochrome P450 family.</text>
</comment>
<dbReference type="PANTHER" id="PTHR24286">
    <property type="entry name" value="CYTOCHROME P450 26"/>
    <property type="match status" value="1"/>
</dbReference>
<dbReference type="InterPro" id="IPR001128">
    <property type="entry name" value="Cyt_P450"/>
</dbReference>
<keyword evidence="3 6" id="KW-0479">Metal-binding</keyword>
<dbReference type="GO" id="GO:0020037">
    <property type="term" value="F:heme binding"/>
    <property type="evidence" value="ECO:0007669"/>
    <property type="project" value="InterPro"/>
</dbReference>
<evidence type="ECO:0000256" key="3">
    <source>
        <dbReference type="ARBA" id="ARBA00022723"/>
    </source>
</evidence>
<dbReference type="CDD" id="cd11082">
    <property type="entry name" value="CYP61_CYP710"/>
    <property type="match status" value="1"/>
</dbReference>
<dbReference type="OrthoDB" id="1372046at2759"/>
<evidence type="ECO:0000256" key="4">
    <source>
        <dbReference type="ARBA" id="ARBA00023002"/>
    </source>
</evidence>
<evidence type="ECO:0000256" key="1">
    <source>
        <dbReference type="ARBA" id="ARBA00001971"/>
    </source>
</evidence>
<dbReference type="Proteomes" id="UP000308730">
    <property type="component" value="Unassembled WGS sequence"/>
</dbReference>
<comment type="caution">
    <text evidence="7">The sequence shown here is derived from an EMBL/GenBank/DDBJ whole genome shotgun (WGS) entry which is preliminary data.</text>
</comment>
<evidence type="ECO:0000313" key="8">
    <source>
        <dbReference type="Proteomes" id="UP000308730"/>
    </source>
</evidence>
<proteinExistence type="inferred from homology"/>
<dbReference type="SUPFAM" id="SSF48264">
    <property type="entry name" value="Cytochrome P450"/>
    <property type="match status" value="1"/>
</dbReference>
<dbReference type="PROSITE" id="PS00086">
    <property type="entry name" value="CYTOCHROME_P450"/>
    <property type="match status" value="1"/>
</dbReference>
<gene>
    <name evidence="7" type="ORF">EUX98_g4000</name>
</gene>
<evidence type="ECO:0000256" key="6">
    <source>
        <dbReference type="PIRSR" id="PIRSR602401-1"/>
    </source>
</evidence>
<keyword evidence="5 6" id="KW-0408">Iron</keyword>
<feature type="binding site" description="axial binding residue" evidence="6">
    <location>
        <position position="683"/>
    </location>
    <ligand>
        <name>heme</name>
        <dbReference type="ChEBI" id="CHEBI:30413"/>
    </ligand>
    <ligandPart>
        <name>Fe</name>
        <dbReference type="ChEBI" id="CHEBI:18248"/>
    </ligandPart>
</feature>
<protein>
    <submittedName>
        <fullName evidence="7">Uncharacterized protein</fullName>
    </submittedName>
</protein>
<keyword evidence="4" id="KW-0560">Oxidoreductase</keyword>
<evidence type="ECO:0000256" key="5">
    <source>
        <dbReference type="ARBA" id="ARBA00023004"/>
    </source>
</evidence>
<sequence length="739" mass="82709">MRADADAFFFSPEARLDQDGNEVPADEEVEYERNRTNMRARAEDISSTLRARQLERDRQSNIIEPPSAIDRTRTRLDEAQERLRSIMRLAEYVPAGNDSRPPAQSIAESALRRHNADGGVPSGYSRAWYSTLRPTDFPHNRTVIALSDDSDDDDDDLDRVRSIARSPEMVVVPVEAEDIVPVHPEEFVPPFQPISVVAREIIRGTDKFLINDTGSLSPSLALNTLVVVVVVLAMANATVSSSTSPLANFPIISGGTNWSWLTTTVAVVVTLLALEQSVYRYKKRHLPGSTWTIPIIGKFADSMKPTMEGYKAQWNSGALSAISVFNIFIVMASSNEYSRKILNSPNHAEPCLVHSAKQILLPENWVFLTGKTHVEYRKGLNSLFTRKALGMYVAVQDQITRKYFTAWLAAHKADPTAKEIMMTARALNMETSLRVFCGTHLPDEATQEISDNYWSITQALELVNFPLAIPGTKVYRAIQARKLAMKWLCLAANLSKKAIAAGAEPECMLDQWVKDLSEPSYKGRTDFSDKEMAMVVFSFLFASQDAMSSGLIYGFQHLADHPEILAKIREEQERVRGGDFEKTMTMDMLDQSTYLRAFVKETLRVKPPVTMVPYKTTKAFPIADDYTVPSGSMVIPSFYNSLHDPTVYPEPEQLLPERWLDPKGSANENPRNYLVFGSGPHKCIGIEYAVSNIALVLAQAAGTMTWEHELTPESDKVQIIATLFPKDGCRLKFRPIQRS</sequence>
<dbReference type="Gene3D" id="1.10.630.10">
    <property type="entry name" value="Cytochrome P450"/>
    <property type="match status" value="1"/>
</dbReference>
<dbReference type="GO" id="GO:0004497">
    <property type="term" value="F:monooxygenase activity"/>
    <property type="evidence" value="ECO:0007669"/>
    <property type="project" value="InterPro"/>
</dbReference>
<keyword evidence="8" id="KW-1185">Reference proteome</keyword>
<name>A0A4S4N372_9APHY</name>
<dbReference type="InterPro" id="IPR002401">
    <property type="entry name" value="Cyt_P450_E_grp-I"/>
</dbReference>
<evidence type="ECO:0000313" key="7">
    <source>
        <dbReference type="EMBL" id="THH30180.1"/>
    </source>
</evidence>
<accession>A0A4S4N372</accession>